<dbReference type="RefSeq" id="WP_388002173.1">
    <property type="nucleotide sequence ID" value="NZ_JBHUEE010000001.1"/>
</dbReference>
<name>A0ABW4L116_9MICO</name>
<dbReference type="PROSITE" id="PS50889">
    <property type="entry name" value="S4"/>
    <property type="match status" value="1"/>
</dbReference>
<gene>
    <name evidence="7" type="ORF">ACFSE6_02795</name>
</gene>
<comment type="caution">
    <text evidence="7">The sequence shown here is derived from an EMBL/GenBank/DDBJ whole genome shotgun (WGS) entry which is preliminary data.</text>
</comment>
<dbReference type="SUPFAM" id="SSF55174">
    <property type="entry name" value="Alpha-L RNA-binding motif"/>
    <property type="match status" value="1"/>
</dbReference>
<sequence length="129" mass="14329">MAAESARPASTRVDRWLWAVRVFKTRSQATSACRAGHVRVSGERAKPATTVSVGDEVVVRGLGLPRPERILEVREVLEKRVGAPAAARAVIDRSPPPVPREAYAVPRRERGAGRPTKKERREIERLRGY</sequence>
<dbReference type="Gene3D" id="3.10.290.10">
    <property type="entry name" value="RNA-binding S4 domain"/>
    <property type="match status" value="1"/>
</dbReference>
<evidence type="ECO:0000313" key="8">
    <source>
        <dbReference type="Proteomes" id="UP001597277"/>
    </source>
</evidence>
<accession>A0ABW4L116</accession>
<dbReference type="PIRSF" id="PIRSF016821">
    <property type="entry name" value="HSP15"/>
    <property type="match status" value="1"/>
</dbReference>
<dbReference type="InterPro" id="IPR002942">
    <property type="entry name" value="S4_RNA-bd"/>
</dbReference>
<feature type="compositionally biased region" description="Basic and acidic residues" evidence="5">
    <location>
        <begin position="119"/>
        <end position="129"/>
    </location>
</feature>
<keyword evidence="8" id="KW-1185">Reference proteome</keyword>
<dbReference type="Proteomes" id="UP001597277">
    <property type="component" value="Unassembled WGS sequence"/>
</dbReference>
<evidence type="ECO:0000313" key="7">
    <source>
        <dbReference type="EMBL" id="MFD1716747.1"/>
    </source>
</evidence>
<evidence type="ECO:0000256" key="1">
    <source>
        <dbReference type="ARBA" id="ARBA00008396"/>
    </source>
</evidence>
<reference evidence="8" key="1">
    <citation type="journal article" date="2019" name="Int. J. Syst. Evol. Microbiol.">
        <title>The Global Catalogue of Microorganisms (GCM) 10K type strain sequencing project: providing services to taxonomists for standard genome sequencing and annotation.</title>
        <authorList>
            <consortium name="The Broad Institute Genomics Platform"/>
            <consortium name="The Broad Institute Genome Sequencing Center for Infectious Disease"/>
            <person name="Wu L."/>
            <person name="Ma J."/>
        </authorList>
    </citation>
    <scope>NUCLEOTIDE SEQUENCE [LARGE SCALE GENOMIC DNA]</scope>
    <source>
        <strain evidence="8">JCM 17130</strain>
    </source>
</reference>
<dbReference type="CDD" id="cd00165">
    <property type="entry name" value="S4"/>
    <property type="match status" value="1"/>
</dbReference>
<evidence type="ECO:0000256" key="2">
    <source>
        <dbReference type="ARBA" id="ARBA00022884"/>
    </source>
</evidence>
<organism evidence="7 8">
    <name type="scientific">Georgenia deserti</name>
    <dbReference type="NCBI Taxonomy" id="2093781"/>
    <lineage>
        <taxon>Bacteria</taxon>
        <taxon>Bacillati</taxon>
        <taxon>Actinomycetota</taxon>
        <taxon>Actinomycetes</taxon>
        <taxon>Micrococcales</taxon>
        <taxon>Bogoriellaceae</taxon>
        <taxon>Georgenia</taxon>
    </lineage>
</organism>
<dbReference type="InterPro" id="IPR036986">
    <property type="entry name" value="S4_RNA-bd_sf"/>
</dbReference>
<comment type="similarity">
    <text evidence="1">Belongs to the HSP15 family.</text>
</comment>
<evidence type="ECO:0000256" key="4">
    <source>
        <dbReference type="PROSITE-ProRule" id="PRU00182"/>
    </source>
</evidence>
<evidence type="ECO:0000256" key="5">
    <source>
        <dbReference type="SAM" id="MobiDB-lite"/>
    </source>
</evidence>
<dbReference type="EMBL" id="JBHUEE010000001">
    <property type="protein sequence ID" value="MFD1716747.1"/>
    <property type="molecule type" value="Genomic_DNA"/>
</dbReference>
<dbReference type="SMART" id="SM00363">
    <property type="entry name" value="S4"/>
    <property type="match status" value="1"/>
</dbReference>
<evidence type="ECO:0000256" key="3">
    <source>
        <dbReference type="ARBA" id="ARBA00023125"/>
    </source>
</evidence>
<keyword evidence="2 4" id="KW-0694">RNA-binding</keyword>
<proteinExistence type="inferred from homology"/>
<evidence type="ECO:0000259" key="6">
    <source>
        <dbReference type="SMART" id="SM00363"/>
    </source>
</evidence>
<dbReference type="InterPro" id="IPR025708">
    <property type="entry name" value="HSP15"/>
</dbReference>
<feature type="region of interest" description="Disordered" evidence="5">
    <location>
        <begin position="91"/>
        <end position="129"/>
    </location>
</feature>
<keyword evidence="3" id="KW-0238">DNA-binding</keyword>
<protein>
    <submittedName>
        <fullName evidence="7">RNA-binding S4 domain-containing protein</fullName>
    </submittedName>
</protein>
<dbReference type="Pfam" id="PF01479">
    <property type="entry name" value="S4"/>
    <property type="match status" value="1"/>
</dbReference>
<feature type="domain" description="RNA-binding S4" evidence="6">
    <location>
        <begin position="11"/>
        <end position="72"/>
    </location>
</feature>